<dbReference type="PANTHER" id="PTHR43060:SF15">
    <property type="entry name" value="3-HYDROXYISOBUTYRATE DEHYDROGENASE-LIKE 1, MITOCHONDRIAL-RELATED"/>
    <property type="match status" value="1"/>
</dbReference>
<accession>A0ABY4W1T3</accession>
<dbReference type="InterPro" id="IPR013328">
    <property type="entry name" value="6PGD_dom2"/>
</dbReference>
<dbReference type="Gene3D" id="3.40.50.720">
    <property type="entry name" value="NAD(P)-binding Rossmann-like Domain"/>
    <property type="match status" value="1"/>
</dbReference>
<dbReference type="PIRSF" id="PIRSF000103">
    <property type="entry name" value="HIBADH"/>
    <property type="match status" value="1"/>
</dbReference>
<dbReference type="InterPro" id="IPR008927">
    <property type="entry name" value="6-PGluconate_DH-like_C_sf"/>
</dbReference>
<gene>
    <name evidence="5" type="ORF">NBZ79_17260</name>
</gene>
<feature type="domain" description="3-hydroxyisobutyrate dehydrogenase-like NAD-binding" evidence="4">
    <location>
        <begin position="168"/>
        <end position="288"/>
    </location>
</feature>
<dbReference type="SUPFAM" id="SSF48179">
    <property type="entry name" value="6-phosphogluconate dehydrogenase C-terminal domain-like"/>
    <property type="match status" value="1"/>
</dbReference>
<evidence type="ECO:0000259" key="3">
    <source>
        <dbReference type="Pfam" id="PF03446"/>
    </source>
</evidence>
<dbReference type="SUPFAM" id="SSF51735">
    <property type="entry name" value="NAD(P)-binding Rossmann-fold domains"/>
    <property type="match status" value="1"/>
</dbReference>
<reference evidence="5" key="1">
    <citation type="submission" date="2022-06" db="EMBL/GenBank/DDBJ databases">
        <title>Sneathiella actinostolidae sp. nov., isolated from a sea anemonein the Western Pacific Ocean.</title>
        <authorList>
            <person name="Wei M.J."/>
        </authorList>
    </citation>
    <scope>NUCLEOTIDE SEQUENCE</scope>
    <source>
        <strain evidence="5">PHK-P5</strain>
    </source>
</reference>
<keyword evidence="2" id="KW-0520">NAD</keyword>
<evidence type="ECO:0000313" key="5">
    <source>
        <dbReference type="EMBL" id="USG60909.1"/>
    </source>
</evidence>
<evidence type="ECO:0000259" key="4">
    <source>
        <dbReference type="Pfam" id="PF14833"/>
    </source>
</evidence>
<proteinExistence type="predicted"/>
<dbReference type="PANTHER" id="PTHR43060">
    <property type="entry name" value="3-HYDROXYISOBUTYRATE DEHYDROGENASE-LIKE 1, MITOCHONDRIAL-RELATED"/>
    <property type="match status" value="1"/>
</dbReference>
<feature type="domain" description="6-phosphogluconate dehydrogenase NADP-binding" evidence="3">
    <location>
        <begin position="6"/>
        <end position="165"/>
    </location>
</feature>
<name>A0ABY4W1T3_9PROT</name>
<protein>
    <submittedName>
        <fullName evidence="5">NAD(P)-dependent oxidoreductase</fullName>
    </submittedName>
</protein>
<dbReference type="Pfam" id="PF03446">
    <property type="entry name" value="NAD_binding_2"/>
    <property type="match status" value="1"/>
</dbReference>
<keyword evidence="1" id="KW-0560">Oxidoreductase</keyword>
<evidence type="ECO:0000313" key="6">
    <source>
        <dbReference type="Proteomes" id="UP001056291"/>
    </source>
</evidence>
<keyword evidence="6" id="KW-1185">Reference proteome</keyword>
<dbReference type="Pfam" id="PF14833">
    <property type="entry name" value="NAD_binding_11"/>
    <property type="match status" value="1"/>
</dbReference>
<evidence type="ECO:0000256" key="2">
    <source>
        <dbReference type="ARBA" id="ARBA00023027"/>
    </source>
</evidence>
<dbReference type="RefSeq" id="WP_251933838.1">
    <property type="nucleotide sequence ID" value="NZ_CP098747.1"/>
</dbReference>
<dbReference type="InterPro" id="IPR015815">
    <property type="entry name" value="HIBADH-related"/>
</dbReference>
<organism evidence="5 6">
    <name type="scientific">Sneathiella marina</name>
    <dbReference type="NCBI Taxonomy" id="2950108"/>
    <lineage>
        <taxon>Bacteria</taxon>
        <taxon>Pseudomonadati</taxon>
        <taxon>Pseudomonadota</taxon>
        <taxon>Alphaproteobacteria</taxon>
        <taxon>Sneathiellales</taxon>
        <taxon>Sneathiellaceae</taxon>
        <taxon>Sneathiella</taxon>
    </lineage>
</organism>
<dbReference type="InterPro" id="IPR029154">
    <property type="entry name" value="HIBADH-like_NADP-bd"/>
</dbReference>
<dbReference type="Proteomes" id="UP001056291">
    <property type="component" value="Chromosome"/>
</dbReference>
<dbReference type="Gene3D" id="1.10.1040.10">
    <property type="entry name" value="N-(1-d-carboxylethyl)-l-norvaline Dehydrogenase, domain 2"/>
    <property type="match status" value="1"/>
</dbReference>
<evidence type="ECO:0000256" key="1">
    <source>
        <dbReference type="ARBA" id="ARBA00023002"/>
    </source>
</evidence>
<dbReference type="InterPro" id="IPR006115">
    <property type="entry name" value="6PGDH_NADP-bd"/>
</dbReference>
<dbReference type="EMBL" id="CP098747">
    <property type="protein sequence ID" value="USG60909.1"/>
    <property type="molecule type" value="Genomic_DNA"/>
</dbReference>
<dbReference type="InterPro" id="IPR036291">
    <property type="entry name" value="NAD(P)-bd_dom_sf"/>
</dbReference>
<sequence>MAKITMGFIGLGVMGEPICANMTKAGFGPMQVLDLNPEPVARMIALGAHAARSLADLAKACDIIFLSLPGGPEVEKIVLGEGGLLAGSHAGQVIVDLSTCPVTLTREIHKAAQEKGVEFADAPVARTRQAAIDGTLSIMVGGTPQLFKRLQPYLDAAAEEITHCGGIGTGQVMKLMNNMVLIQSVVALSEAFVTAERAGVDRSALVDVLSLGSADSFALRNHGKKAMVPNIFPVNAFATDYAIKDISYALELAADMGVDAPSATLAKSRLEQSSQNGFGQEYFPAVINTVSGTSKQDYDQQLEKEND</sequence>